<evidence type="ECO:0000256" key="2">
    <source>
        <dbReference type="ARBA" id="ARBA00022475"/>
    </source>
</evidence>
<dbReference type="OrthoDB" id="3208990at2"/>
<keyword evidence="5 7" id="KW-0472">Membrane</keyword>
<feature type="transmembrane region" description="Helical" evidence="7">
    <location>
        <begin position="112"/>
        <end position="130"/>
    </location>
</feature>
<feature type="transmembrane region" description="Helical" evidence="7">
    <location>
        <begin position="43"/>
        <end position="66"/>
    </location>
</feature>
<feature type="region of interest" description="Disordered" evidence="6">
    <location>
        <begin position="173"/>
        <end position="205"/>
    </location>
</feature>
<keyword evidence="10" id="KW-1185">Reference proteome</keyword>
<name>L7L9E4_9ACTN</name>
<evidence type="ECO:0000256" key="3">
    <source>
        <dbReference type="ARBA" id="ARBA00022692"/>
    </source>
</evidence>
<dbReference type="InterPro" id="IPR007168">
    <property type="entry name" value="Phageshock_PspC_N"/>
</dbReference>
<evidence type="ECO:0000313" key="9">
    <source>
        <dbReference type="EMBL" id="GAC56653.1"/>
    </source>
</evidence>
<keyword evidence="4 7" id="KW-1133">Transmembrane helix</keyword>
<feature type="compositionally biased region" description="Polar residues" evidence="6">
    <location>
        <begin position="80"/>
        <end position="99"/>
    </location>
</feature>
<dbReference type="Pfam" id="PF04024">
    <property type="entry name" value="PspC"/>
    <property type="match status" value="1"/>
</dbReference>
<feature type="compositionally biased region" description="Low complexity" evidence="6">
    <location>
        <begin position="187"/>
        <end position="204"/>
    </location>
</feature>
<dbReference type="STRING" id="1121927.GOHSU_12_00430"/>
<reference evidence="9 10" key="1">
    <citation type="submission" date="2012-12" db="EMBL/GenBank/DDBJ databases">
        <title>Whole genome shotgun sequence of Gordonia hirsuta NBRC 16056.</title>
        <authorList>
            <person name="Isaki-Nakamura S."/>
            <person name="Hosoyama A."/>
            <person name="Tsuchikane K."/>
            <person name="Katsumata H."/>
            <person name="Baba S."/>
            <person name="Yamazaki S."/>
            <person name="Fujita N."/>
        </authorList>
    </citation>
    <scope>NUCLEOTIDE SEQUENCE [LARGE SCALE GENOMIC DNA]</scope>
    <source>
        <strain evidence="9 10">NBRC 16056</strain>
    </source>
</reference>
<comment type="caution">
    <text evidence="9">The sequence shown here is derived from an EMBL/GenBank/DDBJ whole genome shotgun (WGS) entry which is preliminary data.</text>
</comment>
<dbReference type="EMBL" id="BANT01000012">
    <property type="protein sequence ID" value="GAC56653.1"/>
    <property type="molecule type" value="Genomic_DNA"/>
</dbReference>
<accession>L7L9E4</accession>
<feature type="transmembrane region" description="Helical" evidence="7">
    <location>
        <begin position="136"/>
        <end position="155"/>
    </location>
</feature>
<keyword evidence="3 7" id="KW-0812">Transmembrane</keyword>
<feature type="domain" description="Phage shock protein PspC N-terminal" evidence="8">
    <location>
        <begin position="13"/>
        <end position="68"/>
    </location>
</feature>
<evidence type="ECO:0000256" key="7">
    <source>
        <dbReference type="SAM" id="Phobius"/>
    </source>
</evidence>
<dbReference type="InterPro" id="IPR052027">
    <property type="entry name" value="PspC"/>
</dbReference>
<keyword evidence="2" id="KW-1003">Cell membrane</keyword>
<evidence type="ECO:0000256" key="5">
    <source>
        <dbReference type="ARBA" id="ARBA00023136"/>
    </source>
</evidence>
<gene>
    <name evidence="9" type="ORF">GOHSU_12_00430</name>
</gene>
<feature type="transmembrane region" description="Helical" evidence="7">
    <location>
        <begin position="299"/>
        <end position="319"/>
    </location>
</feature>
<protein>
    <recommendedName>
        <fullName evidence="8">Phage shock protein PspC N-terminal domain-containing protein</fullName>
    </recommendedName>
</protein>
<evidence type="ECO:0000313" key="10">
    <source>
        <dbReference type="Proteomes" id="UP000053405"/>
    </source>
</evidence>
<dbReference type="AlphaFoldDB" id="L7L9E4"/>
<evidence type="ECO:0000259" key="8">
    <source>
        <dbReference type="Pfam" id="PF04024"/>
    </source>
</evidence>
<evidence type="ECO:0000256" key="1">
    <source>
        <dbReference type="ARBA" id="ARBA00004162"/>
    </source>
</evidence>
<dbReference type="PANTHER" id="PTHR33885">
    <property type="entry name" value="PHAGE SHOCK PROTEIN C"/>
    <property type="match status" value="1"/>
</dbReference>
<feature type="transmembrane region" description="Helical" evidence="7">
    <location>
        <begin position="268"/>
        <end position="287"/>
    </location>
</feature>
<evidence type="ECO:0000256" key="6">
    <source>
        <dbReference type="SAM" id="MobiDB-lite"/>
    </source>
</evidence>
<feature type="region of interest" description="Disordered" evidence="6">
    <location>
        <begin position="71"/>
        <end position="99"/>
    </location>
</feature>
<evidence type="ECO:0000256" key="4">
    <source>
        <dbReference type="ARBA" id="ARBA00022989"/>
    </source>
</evidence>
<proteinExistence type="predicted"/>
<dbReference type="GO" id="GO:0005886">
    <property type="term" value="C:plasma membrane"/>
    <property type="evidence" value="ECO:0007669"/>
    <property type="project" value="UniProtKB-SubCell"/>
</dbReference>
<feature type="transmembrane region" description="Helical" evidence="7">
    <location>
        <begin position="243"/>
        <end position="262"/>
    </location>
</feature>
<dbReference type="PANTHER" id="PTHR33885:SF3">
    <property type="entry name" value="PHAGE SHOCK PROTEIN C"/>
    <property type="match status" value="1"/>
</dbReference>
<dbReference type="RefSeq" id="WP_005937276.1">
    <property type="nucleotide sequence ID" value="NZ_ATVK01000045.1"/>
</dbReference>
<comment type="subcellular location">
    <subcellularLocation>
        <location evidence="1">Cell membrane</location>
        <topology evidence="1">Single-pass membrane protein</topology>
    </subcellularLocation>
</comment>
<organism evidence="9 10">
    <name type="scientific">Gordonia hirsuta DSM 44140 = NBRC 16056</name>
    <dbReference type="NCBI Taxonomy" id="1121927"/>
    <lineage>
        <taxon>Bacteria</taxon>
        <taxon>Bacillati</taxon>
        <taxon>Actinomycetota</taxon>
        <taxon>Actinomycetes</taxon>
        <taxon>Mycobacteriales</taxon>
        <taxon>Gordoniaceae</taxon>
        <taxon>Gordonia</taxon>
    </lineage>
</organism>
<dbReference type="Proteomes" id="UP000053405">
    <property type="component" value="Unassembled WGS sequence"/>
</dbReference>
<dbReference type="eggNOG" id="COG1983">
    <property type="taxonomic scope" value="Bacteria"/>
</dbReference>
<sequence length="429" mass="44471">MNSTTLSDLWATRPVRPRRGRKVAGVCAGFGARYDVDPTLVRVAFAVSTLFGGAGLVLYLAAAFTLPSQSRQAADRSPDTAETTGDRSGTAQSGKAQSEAAQWFGADGGGWTWPKVTLLVVLTIVVVSNLGSDRLWSGGGVLGTILMLAGWWLLYQRTPIAPDGTGADAAVTVTDDDAPPTAPVPPAAAASSSTPGPAEAAESSLPPRWDPLGVAPFAWDLPEPPPAPEPVPAGKPKSPLTPIVTGLAILVAVAGTLANLLGAQWFTVGRIASLALIVLAVGMLVAASQRRSEGTHADGLIPLSLLVGAIVVVATLMTATDWSVPRGGIGERAYEISAQSQLQDQYSLTIGSTKLDLRRLDGLTHDQTITIDQGIGDIKVTLPDRARVQTRCHTTIGDFTCPAGIVGADEDGPILTIEARLGLGTVEMK</sequence>